<keyword evidence="1" id="KW-1133">Transmembrane helix</keyword>
<sequence>MPHLSPMFWALAMFMFTMNLILLTSALWWDQSPCFPALTTNIPAPNKWSWA</sequence>
<evidence type="ECO:0000256" key="1">
    <source>
        <dbReference type="SAM" id="Phobius"/>
    </source>
</evidence>
<keyword evidence="1" id="KW-0472">Membrane</keyword>
<accession>A0A6H0EP25</accession>
<organism evidence="2">
    <name type="scientific">Paralvinella hessleri</name>
    <dbReference type="NCBI Taxonomy" id="36111"/>
    <lineage>
        <taxon>Eukaryota</taxon>
        <taxon>Metazoa</taxon>
        <taxon>Spiralia</taxon>
        <taxon>Lophotrochozoa</taxon>
        <taxon>Annelida</taxon>
        <taxon>Polychaeta</taxon>
        <taxon>Sedentaria</taxon>
        <taxon>Canalipalpata</taxon>
        <taxon>Terebellida</taxon>
        <taxon>Terebelliformia</taxon>
        <taxon>Alvinellidae</taxon>
        <taxon>Paralvinella</taxon>
    </lineage>
</organism>
<gene>
    <name evidence="2" type="primary">Atp8</name>
</gene>
<evidence type="ECO:0000313" key="2">
    <source>
        <dbReference type="EMBL" id="QIT03434.1"/>
    </source>
</evidence>
<name>A0A6H0EP25_9ANNE</name>
<dbReference type="EMBL" id="MK192098">
    <property type="protein sequence ID" value="QIT03434.1"/>
    <property type="molecule type" value="Genomic_DNA"/>
</dbReference>
<reference evidence="2" key="1">
    <citation type="journal article" date="2019" name="Mitochondrial DNA Part B Resour">
        <title>The complete mitochondrial genome of Paralvinella hessleri: an endemic species of deep-sea hydrothermal vent.</title>
        <authorList>
            <person name="Wang H."/>
            <person name="Zhang H."/>
            <person name="Wang M."/>
            <person name="Chen H."/>
            <person name="Lian C."/>
            <person name="Li C."/>
        </authorList>
    </citation>
    <scope>NUCLEOTIDE SEQUENCE</scope>
    <source>
        <tissue evidence="2">Whole body</tissue>
    </source>
</reference>
<geneLocation type="mitochondrion" evidence="2"/>
<keyword evidence="2" id="KW-0496">Mitochondrion</keyword>
<proteinExistence type="predicted"/>
<dbReference type="AlphaFoldDB" id="A0A6H0EP25"/>
<feature type="transmembrane region" description="Helical" evidence="1">
    <location>
        <begin position="7"/>
        <end position="29"/>
    </location>
</feature>
<keyword evidence="1" id="KW-0812">Transmembrane</keyword>
<protein>
    <submittedName>
        <fullName evidence="2">Atp8</fullName>
    </submittedName>
</protein>